<evidence type="ECO:0000313" key="2">
    <source>
        <dbReference type="Proteomes" id="UP000827872"/>
    </source>
</evidence>
<name>A0ACB8GBH7_9SAUR</name>
<accession>A0ACB8GBH7</accession>
<comment type="caution">
    <text evidence="1">The sequence shown here is derived from an EMBL/GenBank/DDBJ whole genome shotgun (WGS) entry which is preliminary data.</text>
</comment>
<dbReference type="Proteomes" id="UP000827872">
    <property type="component" value="Linkage Group LG01"/>
</dbReference>
<proteinExistence type="predicted"/>
<sequence>MIAFHRLLLGQKEKRDSPLIQHPWNLKVQRQYTAGHRVGERQRQVNAFMSIWLLATITSRKLDQRDLLNGVMASRAQLKTNKPGQGSTFHRSFTETPQTPAGTMLKGGRRKRSFPRLRLSPQT</sequence>
<evidence type="ECO:0000313" key="1">
    <source>
        <dbReference type="EMBL" id="KAH8016470.1"/>
    </source>
</evidence>
<reference evidence="1" key="1">
    <citation type="submission" date="2021-08" db="EMBL/GenBank/DDBJ databases">
        <title>The first chromosome-level gecko genome reveals the dynamic sex chromosomes of Neotropical dwarf geckos (Sphaerodactylidae: Sphaerodactylus).</title>
        <authorList>
            <person name="Pinto B.J."/>
            <person name="Keating S.E."/>
            <person name="Gamble T."/>
        </authorList>
    </citation>
    <scope>NUCLEOTIDE SEQUENCE</scope>
    <source>
        <strain evidence="1">TG3544</strain>
    </source>
</reference>
<organism evidence="1 2">
    <name type="scientific">Sphaerodactylus townsendi</name>
    <dbReference type="NCBI Taxonomy" id="933632"/>
    <lineage>
        <taxon>Eukaryota</taxon>
        <taxon>Metazoa</taxon>
        <taxon>Chordata</taxon>
        <taxon>Craniata</taxon>
        <taxon>Vertebrata</taxon>
        <taxon>Euteleostomi</taxon>
        <taxon>Lepidosauria</taxon>
        <taxon>Squamata</taxon>
        <taxon>Bifurcata</taxon>
        <taxon>Gekkota</taxon>
        <taxon>Sphaerodactylidae</taxon>
        <taxon>Sphaerodactylus</taxon>
    </lineage>
</organism>
<protein>
    <submittedName>
        <fullName evidence="1">Uncharacterized protein</fullName>
    </submittedName>
</protein>
<gene>
    <name evidence="1" type="ORF">K3G42_018232</name>
</gene>
<dbReference type="EMBL" id="CM037614">
    <property type="protein sequence ID" value="KAH8016470.1"/>
    <property type="molecule type" value="Genomic_DNA"/>
</dbReference>
<keyword evidence="2" id="KW-1185">Reference proteome</keyword>